<reference evidence="10" key="1">
    <citation type="submission" date="2021-03" db="EMBL/GenBank/DDBJ databases">
        <authorList>
            <person name="Kim M.K."/>
        </authorList>
    </citation>
    <scope>NUCLEOTIDE SEQUENCE</scope>
    <source>
        <strain evidence="10">BT186</strain>
    </source>
</reference>
<dbReference type="InterPro" id="IPR035965">
    <property type="entry name" value="PAS-like_dom_sf"/>
</dbReference>
<dbReference type="Pfam" id="PF13426">
    <property type="entry name" value="PAS_9"/>
    <property type="match status" value="2"/>
</dbReference>
<dbReference type="Pfam" id="PF02518">
    <property type="entry name" value="HATPase_c"/>
    <property type="match status" value="1"/>
</dbReference>
<evidence type="ECO:0000313" key="10">
    <source>
        <dbReference type="EMBL" id="MBO0358042.1"/>
    </source>
</evidence>
<dbReference type="InterPro" id="IPR050482">
    <property type="entry name" value="Sensor_HK_TwoCompSys"/>
</dbReference>
<dbReference type="CDD" id="cd00130">
    <property type="entry name" value="PAS"/>
    <property type="match status" value="3"/>
</dbReference>
<keyword evidence="11" id="KW-1185">Reference proteome</keyword>
<dbReference type="GO" id="GO:0004673">
    <property type="term" value="F:protein histidine kinase activity"/>
    <property type="evidence" value="ECO:0007669"/>
    <property type="project" value="UniProtKB-EC"/>
</dbReference>
<dbReference type="Gene3D" id="3.30.450.20">
    <property type="entry name" value="PAS domain"/>
    <property type="match status" value="3"/>
</dbReference>
<dbReference type="SMART" id="SM00387">
    <property type="entry name" value="HATPase_c"/>
    <property type="match status" value="1"/>
</dbReference>
<dbReference type="PRINTS" id="PR00344">
    <property type="entry name" value="BCTRLSENSOR"/>
</dbReference>
<dbReference type="CDD" id="cd16917">
    <property type="entry name" value="HATPase_UhpB-NarQ-NarX-like"/>
    <property type="match status" value="1"/>
</dbReference>
<comment type="catalytic activity">
    <reaction evidence="1">
        <text>ATP + protein L-histidine = ADP + protein N-phospho-L-histidine.</text>
        <dbReference type="EC" id="2.7.13.3"/>
    </reaction>
</comment>
<dbReference type="AlphaFoldDB" id="A0A939EWT6"/>
<dbReference type="InterPro" id="IPR000014">
    <property type="entry name" value="PAS"/>
</dbReference>
<evidence type="ECO:0000256" key="4">
    <source>
        <dbReference type="ARBA" id="ARBA00022777"/>
    </source>
</evidence>
<evidence type="ECO:0000259" key="9">
    <source>
        <dbReference type="PROSITE" id="PS50113"/>
    </source>
</evidence>
<feature type="domain" description="PAC" evidence="9">
    <location>
        <begin position="147"/>
        <end position="199"/>
    </location>
</feature>
<keyword evidence="3" id="KW-0808">Transferase</keyword>
<dbReference type="SUPFAM" id="SSF55785">
    <property type="entry name" value="PYP-like sensor domain (PAS domain)"/>
    <property type="match status" value="3"/>
</dbReference>
<keyword evidence="4" id="KW-0418">Kinase</keyword>
<dbReference type="SMART" id="SM00086">
    <property type="entry name" value="PAC"/>
    <property type="match status" value="3"/>
</dbReference>
<dbReference type="SMART" id="SM00091">
    <property type="entry name" value="PAS"/>
    <property type="match status" value="3"/>
</dbReference>
<dbReference type="InterPro" id="IPR013656">
    <property type="entry name" value="PAS_4"/>
</dbReference>
<dbReference type="InterPro" id="IPR000700">
    <property type="entry name" value="PAS-assoc_C"/>
</dbReference>
<dbReference type="SUPFAM" id="SSF55874">
    <property type="entry name" value="ATPase domain of HSP90 chaperone/DNA topoisomerase II/histidine kinase"/>
    <property type="match status" value="1"/>
</dbReference>
<feature type="coiled-coil region" evidence="6">
    <location>
        <begin position="14"/>
        <end position="63"/>
    </location>
</feature>
<sequence>MNNSHPDGHLPSAHEALRALRERAERRRQLITRATDEAAPDAMQRLVQELQTHQIELEMQYEELLVAQAEAEAARTEYVNLYDFAPVGYLTLDEHGVIIQLNLSAAQQLGSVRQRLLRRRFSLFVAEGQRPEFIKFLTAILNSDKRQTCELRFVREDGTFFYSQLEGSRVISPVDDTVSCLVALLDTTARHTATEALAISEARFRQLFDLSPDAVVLVRGMQIVDCNAAAMQLLGATAKRELIDQNISFLVPEFQPGGGRSADLIQQNYAILRRQGSHRFEWYRYTLQQKPIWVEVVLTYITVGAEVLVYAVWRDITAQRAAREQLRAEKELSENLLANSVDGIVALDYEGRVTAWNREAELYSGLREADVRGQLIFTIFPNLDTPEQRYQFEQVVRTGERVVYRSIPFSARSGYYDAYIVPLRGEQQNEINGVLVVIRDITERNRLIEETTRLRLSQQQEVLSAILTTEEAERKRIAEALHNGVGQLLYATKLHLANQPSGTSRRPSEVHALLDEAIRMTRTISFELTPGILEDFGLAYALEELVRRIPHRSLAVHLHLAGLEEPLPRLLEVAVYRIVQELLNNIIKHAQAQEAFIHLVREDDKLAVSVEDNGQGFEVDLSYTPQQGIGLPGLRNRVGLLGGTLLINSRPGLGTIISIELPVK</sequence>
<dbReference type="EC" id="2.7.13.3" evidence="2"/>
<keyword evidence="5" id="KW-0902">Two-component regulatory system</keyword>
<evidence type="ECO:0000313" key="11">
    <source>
        <dbReference type="Proteomes" id="UP000664144"/>
    </source>
</evidence>
<dbReference type="RefSeq" id="WP_206983947.1">
    <property type="nucleotide sequence ID" value="NZ_JAFLQZ010000004.1"/>
</dbReference>
<dbReference type="PROSITE" id="PS50109">
    <property type="entry name" value="HIS_KIN"/>
    <property type="match status" value="1"/>
</dbReference>
<feature type="domain" description="PAS" evidence="8">
    <location>
        <begin position="329"/>
        <end position="399"/>
    </location>
</feature>
<dbReference type="PANTHER" id="PTHR24421">
    <property type="entry name" value="NITRATE/NITRITE SENSOR PROTEIN NARX-RELATED"/>
    <property type="match status" value="1"/>
</dbReference>
<gene>
    <name evidence="10" type="ORF">J0X19_08815</name>
</gene>
<dbReference type="InterPro" id="IPR003594">
    <property type="entry name" value="HATPase_dom"/>
</dbReference>
<proteinExistence type="predicted"/>
<feature type="domain" description="Histidine kinase" evidence="7">
    <location>
        <begin position="476"/>
        <end position="664"/>
    </location>
</feature>
<evidence type="ECO:0000256" key="3">
    <source>
        <dbReference type="ARBA" id="ARBA00022679"/>
    </source>
</evidence>
<dbReference type="EMBL" id="JAFLQZ010000004">
    <property type="protein sequence ID" value="MBO0358042.1"/>
    <property type="molecule type" value="Genomic_DNA"/>
</dbReference>
<accession>A0A939EWT6</accession>
<evidence type="ECO:0000256" key="5">
    <source>
        <dbReference type="ARBA" id="ARBA00023012"/>
    </source>
</evidence>
<dbReference type="Gene3D" id="3.30.565.10">
    <property type="entry name" value="Histidine kinase-like ATPase, C-terminal domain"/>
    <property type="match status" value="1"/>
</dbReference>
<protein>
    <recommendedName>
        <fullName evidence="2">histidine kinase</fullName>
        <ecNumber evidence="2">2.7.13.3</ecNumber>
    </recommendedName>
</protein>
<evidence type="ECO:0000256" key="1">
    <source>
        <dbReference type="ARBA" id="ARBA00000085"/>
    </source>
</evidence>
<dbReference type="PROSITE" id="PS50113">
    <property type="entry name" value="PAC"/>
    <property type="match status" value="1"/>
</dbReference>
<dbReference type="InterPro" id="IPR036890">
    <property type="entry name" value="HATPase_C_sf"/>
</dbReference>
<evidence type="ECO:0000259" key="8">
    <source>
        <dbReference type="PROSITE" id="PS50112"/>
    </source>
</evidence>
<dbReference type="Proteomes" id="UP000664144">
    <property type="component" value="Unassembled WGS sequence"/>
</dbReference>
<dbReference type="InterPro" id="IPR005467">
    <property type="entry name" value="His_kinase_dom"/>
</dbReference>
<keyword evidence="6" id="KW-0175">Coiled coil</keyword>
<evidence type="ECO:0000256" key="2">
    <source>
        <dbReference type="ARBA" id="ARBA00012438"/>
    </source>
</evidence>
<dbReference type="PROSITE" id="PS50112">
    <property type="entry name" value="PAS"/>
    <property type="match status" value="1"/>
</dbReference>
<dbReference type="Pfam" id="PF08448">
    <property type="entry name" value="PAS_4"/>
    <property type="match status" value="1"/>
</dbReference>
<evidence type="ECO:0000259" key="7">
    <source>
        <dbReference type="PROSITE" id="PS50109"/>
    </source>
</evidence>
<comment type="caution">
    <text evidence="10">The sequence shown here is derived from an EMBL/GenBank/DDBJ whole genome shotgun (WGS) entry which is preliminary data.</text>
</comment>
<dbReference type="InterPro" id="IPR001610">
    <property type="entry name" value="PAC"/>
</dbReference>
<name>A0A939EWT6_9BACT</name>
<dbReference type="GO" id="GO:0000160">
    <property type="term" value="P:phosphorelay signal transduction system"/>
    <property type="evidence" value="ECO:0007669"/>
    <property type="project" value="UniProtKB-KW"/>
</dbReference>
<dbReference type="InterPro" id="IPR004358">
    <property type="entry name" value="Sig_transdc_His_kin-like_C"/>
</dbReference>
<evidence type="ECO:0000256" key="6">
    <source>
        <dbReference type="SAM" id="Coils"/>
    </source>
</evidence>
<dbReference type="NCBIfam" id="TIGR00229">
    <property type="entry name" value="sensory_box"/>
    <property type="match status" value="3"/>
</dbReference>
<dbReference type="Gene3D" id="1.20.5.1930">
    <property type="match status" value="1"/>
</dbReference>
<organism evidence="10 11">
    <name type="scientific">Hymenobacter telluris</name>
    <dbReference type="NCBI Taxonomy" id="2816474"/>
    <lineage>
        <taxon>Bacteria</taxon>
        <taxon>Pseudomonadati</taxon>
        <taxon>Bacteroidota</taxon>
        <taxon>Cytophagia</taxon>
        <taxon>Cytophagales</taxon>
        <taxon>Hymenobacteraceae</taxon>
        <taxon>Hymenobacter</taxon>
    </lineage>
</organism>